<dbReference type="InterPro" id="IPR003593">
    <property type="entry name" value="AAA+_ATPase"/>
</dbReference>
<dbReference type="AlphaFoldDB" id="A0A1U7N5N0"/>
<dbReference type="InterPro" id="IPR011527">
    <property type="entry name" value="ABC1_TM_dom"/>
</dbReference>
<comment type="caution">
    <text evidence="12">The sequence shown here is derived from an EMBL/GenBank/DDBJ whole genome shotgun (WGS) entry which is preliminary data.</text>
</comment>
<evidence type="ECO:0000256" key="6">
    <source>
        <dbReference type="ARBA" id="ARBA00022840"/>
    </source>
</evidence>
<evidence type="ECO:0000256" key="1">
    <source>
        <dbReference type="ARBA" id="ARBA00004651"/>
    </source>
</evidence>
<dbReference type="Gene3D" id="3.40.50.300">
    <property type="entry name" value="P-loop containing nucleotide triphosphate hydrolases"/>
    <property type="match status" value="1"/>
</dbReference>
<reference evidence="12 13" key="1">
    <citation type="submission" date="2016-10" db="EMBL/GenBank/DDBJ databases">
        <title>Comparative genomics uncovers the prolific and rare metabolic potential of the cyanobacterial genus Moorea.</title>
        <authorList>
            <person name="Leao T."/>
            <person name="Castelao G."/>
            <person name="Korobeynikov A."/>
            <person name="Monroe E.A."/>
            <person name="Podell S."/>
            <person name="Glukhov E."/>
            <person name="Allen E."/>
            <person name="Gerwick W.H."/>
            <person name="Gerwick L."/>
        </authorList>
    </citation>
    <scope>NUCLEOTIDE SEQUENCE [LARGE SCALE GENOMIC DNA]</scope>
    <source>
        <strain evidence="12 13">PNG5-198</strain>
    </source>
</reference>
<dbReference type="PANTHER" id="PTHR24221">
    <property type="entry name" value="ATP-BINDING CASSETTE SUB-FAMILY B"/>
    <property type="match status" value="1"/>
</dbReference>
<dbReference type="RefSeq" id="WP_075902168.1">
    <property type="nucleotide sequence ID" value="NZ_MKZS01000001.1"/>
</dbReference>
<dbReference type="GO" id="GO:0140359">
    <property type="term" value="F:ABC-type transporter activity"/>
    <property type="evidence" value="ECO:0007669"/>
    <property type="project" value="InterPro"/>
</dbReference>
<dbReference type="EMBL" id="MKZS01000001">
    <property type="protein sequence ID" value="OLT61226.1"/>
    <property type="molecule type" value="Genomic_DNA"/>
</dbReference>
<feature type="transmembrane region" description="Helical" evidence="9">
    <location>
        <begin position="89"/>
        <end position="110"/>
    </location>
</feature>
<evidence type="ECO:0000256" key="5">
    <source>
        <dbReference type="ARBA" id="ARBA00022741"/>
    </source>
</evidence>
<evidence type="ECO:0000256" key="8">
    <source>
        <dbReference type="ARBA" id="ARBA00023136"/>
    </source>
</evidence>
<gene>
    <name evidence="12" type="ORF">BJP37_21610</name>
</gene>
<organism evidence="12 13">
    <name type="scientific">Moorena bouillonii PNG</name>
    <dbReference type="NCBI Taxonomy" id="568701"/>
    <lineage>
        <taxon>Bacteria</taxon>
        <taxon>Bacillati</taxon>
        <taxon>Cyanobacteriota</taxon>
        <taxon>Cyanophyceae</taxon>
        <taxon>Coleofasciculales</taxon>
        <taxon>Coleofasciculaceae</taxon>
        <taxon>Moorena</taxon>
    </lineage>
</organism>
<evidence type="ECO:0000313" key="12">
    <source>
        <dbReference type="EMBL" id="OLT61226.1"/>
    </source>
</evidence>
<dbReference type="Pfam" id="PF00005">
    <property type="entry name" value="ABC_tran"/>
    <property type="match status" value="1"/>
</dbReference>
<feature type="transmembrane region" description="Helical" evidence="9">
    <location>
        <begin position="27"/>
        <end position="55"/>
    </location>
</feature>
<dbReference type="PANTHER" id="PTHR24221:SF654">
    <property type="entry name" value="ATP-BINDING CASSETTE SUB-FAMILY B MEMBER 6"/>
    <property type="match status" value="1"/>
</dbReference>
<dbReference type="Proteomes" id="UP000186657">
    <property type="component" value="Unassembled WGS sequence"/>
</dbReference>
<comment type="subcellular location">
    <subcellularLocation>
        <location evidence="1">Cell membrane</location>
        <topology evidence="1">Multi-pass membrane protein</topology>
    </subcellularLocation>
</comment>
<keyword evidence="2" id="KW-0813">Transport</keyword>
<dbReference type="GO" id="GO:0005886">
    <property type="term" value="C:plasma membrane"/>
    <property type="evidence" value="ECO:0007669"/>
    <property type="project" value="UniProtKB-SubCell"/>
</dbReference>
<keyword evidence="5" id="KW-0547">Nucleotide-binding</keyword>
<dbReference type="InterPro" id="IPR027417">
    <property type="entry name" value="P-loop_NTPase"/>
</dbReference>
<dbReference type="PROSITE" id="PS50929">
    <property type="entry name" value="ABC_TM1F"/>
    <property type="match status" value="1"/>
</dbReference>
<dbReference type="SMART" id="SM00382">
    <property type="entry name" value="AAA"/>
    <property type="match status" value="1"/>
</dbReference>
<keyword evidence="8 9" id="KW-0472">Membrane</keyword>
<dbReference type="PROSITE" id="PS00211">
    <property type="entry name" value="ABC_TRANSPORTER_1"/>
    <property type="match status" value="1"/>
</dbReference>
<feature type="transmembrane region" description="Helical" evidence="9">
    <location>
        <begin position="191"/>
        <end position="211"/>
    </location>
</feature>
<dbReference type="SUPFAM" id="SSF52540">
    <property type="entry name" value="P-loop containing nucleoside triphosphate hydrolases"/>
    <property type="match status" value="1"/>
</dbReference>
<dbReference type="InterPro" id="IPR017871">
    <property type="entry name" value="ABC_transporter-like_CS"/>
</dbReference>
<dbReference type="InterPro" id="IPR036640">
    <property type="entry name" value="ABC1_TM_sf"/>
</dbReference>
<dbReference type="InterPro" id="IPR003439">
    <property type="entry name" value="ABC_transporter-like_ATP-bd"/>
</dbReference>
<protein>
    <submittedName>
        <fullName evidence="12">Multidrug ABC transporter ATP-binding protein</fullName>
    </submittedName>
</protein>
<evidence type="ECO:0000313" key="13">
    <source>
        <dbReference type="Proteomes" id="UP000186657"/>
    </source>
</evidence>
<dbReference type="FunFam" id="3.40.50.300:FF:000221">
    <property type="entry name" value="Multidrug ABC transporter ATP-binding protein"/>
    <property type="match status" value="1"/>
</dbReference>
<name>A0A1U7N5N0_9CYAN</name>
<evidence type="ECO:0000256" key="7">
    <source>
        <dbReference type="ARBA" id="ARBA00022989"/>
    </source>
</evidence>
<dbReference type="GO" id="GO:0034040">
    <property type="term" value="F:ATPase-coupled lipid transmembrane transporter activity"/>
    <property type="evidence" value="ECO:0007669"/>
    <property type="project" value="TreeGrafter"/>
</dbReference>
<feature type="transmembrane region" description="Helical" evidence="9">
    <location>
        <begin position="168"/>
        <end position="185"/>
    </location>
</feature>
<feature type="domain" description="ABC transporter" evidence="10">
    <location>
        <begin position="371"/>
        <end position="604"/>
    </location>
</feature>
<dbReference type="PROSITE" id="PS50893">
    <property type="entry name" value="ABC_TRANSPORTER_2"/>
    <property type="match status" value="1"/>
</dbReference>
<evidence type="ECO:0000256" key="3">
    <source>
        <dbReference type="ARBA" id="ARBA00022475"/>
    </source>
</evidence>
<accession>A0A1U7N5N0</accession>
<dbReference type="InterPro" id="IPR039421">
    <property type="entry name" value="Type_1_exporter"/>
</dbReference>
<keyword evidence="7 9" id="KW-1133">Transmembrane helix</keyword>
<dbReference type="Gene3D" id="1.20.1560.10">
    <property type="entry name" value="ABC transporter type 1, transmembrane domain"/>
    <property type="match status" value="1"/>
</dbReference>
<proteinExistence type="predicted"/>
<keyword evidence="6 12" id="KW-0067">ATP-binding</keyword>
<evidence type="ECO:0000259" key="11">
    <source>
        <dbReference type="PROSITE" id="PS50929"/>
    </source>
</evidence>
<feature type="domain" description="ABC transmembrane type-1" evidence="11">
    <location>
        <begin position="74"/>
        <end position="335"/>
    </location>
</feature>
<evidence type="ECO:0000256" key="9">
    <source>
        <dbReference type="SAM" id="Phobius"/>
    </source>
</evidence>
<evidence type="ECO:0000256" key="2">
    <source>
        <dbReference type="ARBA" id="ARBA00022448"/>
    </source>
</evidence>
<keyword evidence="13" id="KW-1185">Reference proteome</keyword>
<feature type="transmembrane region" description="Helical" evidence="9">
    <location>
        <begin position="271"/>
        <end position="297"/>
    </location>
</feature>
<dbReference type="GO" id="GO:0016887">
    <property type="term" value="F:ATP hydrolysis activity"/>
    <property type="evidence" value="ECO:0007669"/>
    <property type="project" value="InterPro"/>
</dbReference>
<sequence length="611" mass="67495">MTKLKKLIPNLRSPAYRLVGETARKNWWLIGINLVTNLVSAVLEGSTLGVIYLAVGYLTGTDDPGTDTPTNPTIAQSLAKILPLPPEQMFLVLIFGAVVLQIGLSLSNYLNRVSTAYLSAKAQPYVTGKVFERIMTFSYGCVSRYKVGDLVLFANDAALAVDRQITEFNSLVVSLSFSLVYLVIIVRLSPILAGAATVLILAVAYVQYKLIPRLRRVVKRVTASQVESAKYITQSIQALRLLHTFGTQPQTLTGANQILGKIEKQLKKRALVFYLPEPILDTLPMVALGILAASAVLFEGSKATILPLLLTFLLALQRLSGRLKATSNTITMFVDNSARMVRLETILDQRDKVFEHSGTEQFTRLREDIEFKSVNLSYSNDDNLALNNLTFTLPRHQVTALVGESGAGKSSIIDLFLGLYQPTAGHILVNGRPLADYCLEDWRQQIGVVSQDTFIFNDSILENLRYGRPSASLDEVVEAAKAAQAHKFILALPDGYETVVGERGYRLSGGQRQRLALARALIKQPEILILDEATSALDSESEKLIQQALEQFQKERTVIVVAHRLSTIAEADQILVLERGEVVEQGTHSLLLHQGERYARYWKLQSSQVAA</sequence>
<evidence type="ECO:0000256" key="4">
    <source>
        <dbReference type="ARBA" id="ARBA00022692"/>
    </source>
</evidence>
<dbReference type="Pfam" id="PF00664">
    <property type="entry name" value="ABC_membrane"/>
    <property type="match status" value="1"/>
</dbReference>
<dbReference type="GO" id="GO:0005524">
    <property type="term" value="F:ATP binding"/>
    <property type="evidence" value="ECO:0007669"/>
    <property type="project" value="UniProtKB-KW"/>
</dbReference>
<keyword evidence="4 9" id="KW-0812">Transmembrane</keyword>
<dbReference type="SUPFAM" id="SSF90123">
    <property type="entry name" value="ABC transporter transmembrane region"/>
    <property type="match status" value="1"/>
</dbReference>
<keyword evidence="3" id="KW-1003">Cell membrane</keyword>
<evidence type="ECO:0000259" key="10">
    <source>
        <dbReference type="PROSITE" id="PS50893"/>
    </source>
</evidence>